<protein>
    <submittedName>
        <fullName evidence="1">Uncharacterized protein</fullName>
    </submittedName>
</protein>
<dbReference type="Proteomes" id="UP000232003">
    <property type="component" value="Plasmid pNFSY08"/>
</dbReference>
<proteinExistence type="predicted"/>
<geneLocation type="plasmid" evidence="2">
    <name>pnfsy08</name>
</geneLocation>
<dbReference type="EMBL" id="CP024793">
    <property type="protein sequence ID" value="AUB44232.1"/>
    <property type="molecule type" value="Genomic_DNA"/>
</dbReference>
<reference evidence="1 2" key="1">
    <citation type="submission" date="2017-11" db="EMBL/GenBank/DDBJ databases">
        <title>Complete genome of a free-living desiccation-tolerant cyanobacterium and its photosynthetic adaptation to extreme terrestrial habitat.</title>
        <authorList>
            <person name="Shang J."/>
        </authorList>
    </citation>
    <scope>NUCLEOTIDE SEQUENCE [LARGE SCALE GENOMIC DNA]</scope>
    <source>
        <strain evidence="1 2">CCNUN1</strain>
        <plasmid evidence="2">pnfsy08</plasmid>
    </source>
</reference>
<organism evidence="1 2">
    <name type="scientific">Nostoc flagelliforme CCNUN1</name>
    <dbReference type="NCBI Taxonomy" id="2038116"/>
    <lineage>
        <taxon>Bacteria</taxon>
        <taxon>Bacillati</taxon>
        <taxon>Cyanobacteriota</taxon>
        <taxon>Cyanophyceae</taxon>
        <taxon>Nostocales</taxon>
        <taxon>Nostocaceae</taxon>
        <taxon>Nostoc</taxon>
    </lineage>
</organism>
<evidence type="ECO:0000313" key="1">
    <source>
        <dbReference type="EMBL" id="AUB44232.1"/>
    </source>
</evidence>
<dbReference type="KEGG" id="nfl:COO91_10455"/>
<accession>A0A2K8T980</accession>
<sequence>MVKSQKSELILLLNDQINSKFKIEDEEANNFELIKLCFRATKFIYGVHNG</sequence>
<evidence type="ECO:0000313" key="2">
    <source>
        <dbReference type="Proteomes" id="UP000232003"/>
    </source>
</evidence>
<keyword evidence="1" id="KW-0614">Plasmid</keyword>
<name>A0A2K8T980_9NOSO</name>
<dbReference type="AlphaFoldDB" id="A0A2K8T980"/>
<gene>
    <name evidence="1" type="ORF">COO91_10455</name>
</gene>
<keyword evidence="2" id="KW-1185">Reference proteome</keyword>